<organism evidence="1">
    <name type="scientific">marine metagenome</name>
    <dbReference type="NCBI Taxonomy" id="408172"/>
    <lineage>
        <taxon>unclassified sequences</taxon>
        <taxon>metagenomes</taxon>
        <taxon>ecological metagenomes</taxon>
    </lineage>
</organism>
<proteinExistence type="predicted"/>
<dbReference type="EMBL" id="UINC01001122">
    <property type="protein sequence ID" value="SUZ71455.1"/>
    <property type="molecule type" value="Genomic_DNA"/>
</dbReference>
<gene>
    <name evidence="1" type="ORF">METZ01_LOCUS24309</name>
</gene>
<name>A0A381PWR0_9ZZZZ</name>
<protein>
    <submittedName>
        <fullName evidence="1">Uncharacterized protein</fullName>
    </submittedName>
</protein>
<sequence>MVNSVRGWVPIVPVTDTSTVLGGTRRRY</sequence>
<accession>A0A381PWR0</accession>
<dbReference type="AlphaFoldDB" id="A0A381PWR0"/>
<evidence type="ECO:0000313" key="1">
    <source>
        <dbReference type="EMBL" id="SUZ71455.1"/>
    </source>
</evidence>
<reference evidence="1" key="1">
    <citation type="submission" date="2018-05" db="EMBL/GenBank/DDBJ databases">
        <authorList>
            <person name="Lanie J.A."/>
            <person name="Ng W.-L."/>
            <person name="Kazmierczak K.M."/>
            <person name="Andrzejewski T.M."/>
            <person name="Davidsen T.M."/>
            <person name="Wayne K.J."/>
            <person name="Tettelin H."/>
            <person name="Glass J.I."/>
            <person name="Rusch D."/>
            <person name="Podicherti R."/>
            <person name="Tsui H.-C.T."/>
            <person name="Winkler M.E."/>
        </authorList>
    </citation>
    <scope>NUCLEOTIDE SEQUENCE</scope>
</reference>